<organism evidence="2 3">
    <name type="scientific">Nonomuraea maheshkhaliensis</name>
    <dbReference type="NCBI Taxonomy" id="419590"/>
    <lineage>
        <taxon>Bacteria</taxon>
        <taxon>Bacillati</taxon>
        <taxon>Actinomycetota</taxon>
        <taxon>Actinomycetes</taxon>
        <taxon>Streptosporangiales</taxon>
        <taxon>Streptosporangiaceae</taxon>
        <taxon>Nonomuraea</taxon>
    </lineage>
</organism>
<keyword evidence="3" id="KW-1185">Reference proteome</keyword>
<name>A0ABP4R572_9ACTN</name>
<proteinExistence type="predicted"/>
<feature type="compositionally biased region" description="Basic residues" evidence="1">
    <location>
        <begin position="66"/>
        <end position="75"/>
    </location>
</feature>
<accession>A0ABP4R572</accession>
<dbReference type="EMBL" id="BAAAMU010000019">
    <property type="protein sequence ID" value="GAA1632229.1"/>
    <property type="molecule type" value="Genomic_DNA"/>
</dbReference>
<gene>
    <name evidence="2" type="ORF">GCM10009733_031420</name>
</gene>
<dbReference type="Proteomes" id="UP001500064">
    <property type="component" value="Unassembled WGS sequence"/>
</dbReference>
<evidence type="ECO:0000313" key="3">
    <source>
        <dbReference type="Proteomes" id="UP001500064"/>
    </source>
</evidence>
<evidence type="ECO:0000313" key="2">
    <source>
        <dbReference type="EMBL" id="GAA1632229.1"/>
    </source>
</evidence>
<sequence length="75" mass="7767">MSAYPETVHCRPSSVACSPSRIDGSATLTMLTSSPVMNAATRQTASARRRVSGATITPSGNPLKAPPRRPLKGAS</sequence>
<reference evidence="3" key="1">
    <citation type="journal article" date="2019" name="Int. J. Syst. Evol. Microbiol.">
        <title>The Global Catalogue of Microorganisms (GCM) 10K type strain sequencing project: providing services to taxonomists for standard genome sequencing and annotation.</title>
        <authorList>
            <consortium name="The Broad Institute Genomics Platform"/>
            <consortium name="The Broad Institute Genome Sequencing Center for Infectious Disease"/>
            <person name="Wu L."/>
            <person name="Ma J."/>
        </authorList>
    </citation>
    <scope>NUCLEOTIDE SEQUENCE [LARGE SCALE GENOMIC DNA]</scope>
    <source>
        <strain evidence="3">JCM 13929</strain>
    </source>
</reference>
<feature type="region of interest" description="Disordered" evidence="1">
    <location>
        <begin position="39"/>
        <end position="75"/>
    </location>
</feature>
<evidence type="ECO:0000256" key="1">
    <source>
        <dbReference type="SAM" id="MobiDB-lite"/>
    </source>
</evidence>
<protein>
    <submittedName>
        <fullName evidence="2">Uncharacterized protein</fullName>
    </submittedName>
</protein>
<comment type="caution">
    <text evidence="2">The sequence shown here is derived from an EMBL/GenBank/DDBJ whole genome shotgun (WGS) entry which is preliminary data.</text>
</comment>